<keyword evidence="5" id="KW-0698">rRNA processing</keyword>
<proteinExistence type="inferred from homology"/>
<keyword evidence="6 13" id="KW-0489">Methyltransferase</keyword>
<dbReference type="HOGENOM" id="CLU_005316_0_1_9"/>
<evidence type="ECO:0000256" key="2">
    <source>
        <dbReference type="ARBA" id="ARBA00004496"/>
    </source>
</evidence>
<evidence type="ECO:0000256" key="4">
    <source>
        <dbReference type="ARBA" id="ARBA00022490"/>
    </source>
</evidence>
<dbReference type="EMBL" id="ABWN01000018">
    <property type="protein sequence ID" value="EFF69433.1"/>
    <property type="molecule type" value="Genomic_DNA"/>
</dbReference>
<dbReference type="SUPFAM" id="SSF48013">
    <property type="entry name" value="NusB-like"/>
    <property type="match status" value="1"/>
</dbReference>
<dbReference type="InterPro" id="IPR054728">
    <property type="entry name" value="RsmB-like_ferredoxin"/>
</dbReference>
<dbReference type="NCBIfam" id="TIGR00563">
    <property type="entry name" value="rsmB"/>
    <property type="match status" value="1"/>
</dbReference>
<evidence type="ECO:0000256" key="10">
    <source>
        <dbReference type="ARBA" id="ARBA00030399"/>
    </source>
</evidence>
<dbReference type="InterPro" id="IPR049560">
    <property type="entry name" value="MeTrfase_RsmB-F_NOP2_cat"/>
</dbReference>
<evidence type="ECO:0000256" key="3">
    <source>
        <dbReference type="ARBA" id="ARBA00012140"/>
    </source>
</evidence>
<evidence type="ECO:0000256" key="5">
    <source>
        <dbReference type="ARBA" id="ARBA00022552"/>
    </source>
</evidence>
<comment type="catalytic activity">
    <reaction evidence="12">
        <text>cytidine(967) in 16S rRNA + S-adenosyl-L-methionine = 5-methylcytidine(967) in 16S rRNA + S-adenosyl-L-homocysteine + H(+)</text>
        <dbReference type="Rhea" id="RHEA:42748"/>
        <dbReference type="Rhea" id="RHEA-COMP:10219"/>
        <dbReference type="Rhea" id="RHEA-COMP:10220"/>
        <dbReference type="ChEBI" id="CHEBI:15378"/>
        <dbReference type="ChEBI" id="CHEBI:57856"/>
        <dbReference type="ChEBI" id="CHEBI:59789"/>
        <dbReference type="ChEBI" id="CHEBI:74483"/>
        <dbReference type="ChEBI" id="CHEBI:82748"/>
        <dbReference type="EC" id="2.1.1.176"/>
    </reaction>
</comment>
<dbReference type="CDD" id="cd02440">
    <property type="entry name" value="AdoMet_MTases"/>
    <property type="match status" value="1"/>
</dbReference>
<dbReference type="EC" id="2.1.1.176" evidence="3"/>
<reference evidence="15 16" key="1">
    <citation type="submission" date="2010-02" db="EMBL/GenBank/DDBJ databases">
        <authorList>
            <person name="Weinstock G."/>
            <person name="Sodergren E."/>
            <person name="Clifton S."/>
            <person name="Fulton L."/>
            <person name="Fulton B."/>
            <person name="Courtney L."/>
            <person name="Fronick C."/>
            <person name="Harrison M."/>
            <person name="Strong C."/>
            <person name="Farmer C."/>
            <person name="Delahaunty K."/>
            <person name="Markovic C."/>
            <person name="Hall O."/>
            <person name="Minx P."/>
            <person name="Tomlinson C."/>
            <person name="Mitreva M."/>
            <person name="Nelson J."/>
            <person name="Hou S."/>
            <person name="Wollam A."/>
            <person name="Pepin K.H."/>
            <person name="Johnson M."/>
            <person name="Bhonagiri V."/>
            <person name="Zhang X."/>
            <person name="Suruliraj S."/>
            <person name="Warren W."/>
            <person name="Chinwalla A."/>
            <person name="Mardis E.R."/>
            <person name="Wilson R.K."/>
        </authorList>
    </citation>
    <scope>NUCLEOTIDE SEQUENCE [LARGE SCALE GENOMIC DNA]</scope>
    <source>
        <strain evidence="15 16">DSM 2876</strain>
    </source>
</reference>
<feature type="binding site" evidence="13">
    <location>
        <position position="282"/>
    </location>
    <ligand>
        <name>S-adenosyl-L-methionine</name>
        <dbReference type="ChEBI" id="CHEBI:59789"/>
    </ligand>
</feature>
<dbReference type="eggNOG" id="COG0781">
    <property type="taxonomic scope" value="Bacteria"/>
</dbReference>
<dbReference type="InterPro" id="IPR006027">
    <property type="entry name" value="NusB_RsmB_TIM44"/>
</dbReference>
<dbReference type="PANTHER" id="PTHR22807">
    <property type="entry name" value="NOP2 YEAST -RELATED NOL1/NOP2/FMU SUN DOMAIN-CONTAINING"/>
    <property type="match status" value="1"/>
</dbReference>
<dbReference type="GeneID" id="98918709"/>
<dbReference type="InterPro" id="IPR004573">
    <property type="entry name" value="rRNA_ssu_MeTfrase_B"/>
</dbReference>
<dbReference type="SUPFAM" id="SSF53335">
    <property type="entry name" value="S-adenosyl-L-methionine-dependent methyltransferases"/>
    <property type="match status" value="1"/>
</dbReference>
<comment type="subcellular location">
    <subcellularLocation>
        <location evidence="2">Cytoplasm</location>
    </subcellularLocation>
</comment>
<protein>
    <recommendedName>
        <fullName evidence="3">16S rRNA (cytosine(967)-C(5))-methyltransferase</fullName>
        <ecNumber evidence="3">2.1.1.176</ecNumber>
    </recommendedName>
    <alternativeName>
        <fullName evidence="10">16S rRNA m5C967 methyltransferase</fullName>
    </alternativeName>
    <alternativeName>
        <fullName evidence="11">rRNA (cytosine-C(5)-)-methyltransferase RsmB</fullName>
    </alternativeName>
</protein>
<dbReference type="STRING" id="45851.BHV86_07470"/>
<comment type="caution">
    <text evidence="15">The sequence shown here is derived from an EMBL/GenBank/DDBJ whole genome shotgun (WGS) entry which is preliminary data.</text>
</comment>
<evidence type="ECO:0000256" key="7">
    <source>
        <dbReference type="ARBA" id="ARBA00022679"/>
    </source>
</evidence>
<sequence>MNQNVNTRNIILDALIEINEKDRFTHIVLPEVLKKYQYLDNIDRSFISRTILGTVERKITLDYIINLFSKTPVNKMKPVIRNILRMSTYQLIYMEGVKDFAVCNEAVRLSVKKGFTALKGFVNGVLRTIAREKNKIEMPQELWLKYSTPGWIVDKWLKEYGKENTEAILKAQYSKRPLTVRCNFNHCTREELVKRLTAENVRAKVIEEPDCALEIEGFDYLNKLNTFANGDFFVQDLSSMMVCYAINPEKDSYVIDLCAAPGGKSLHIAEFMDNTGFVEARDVSDNKVMMINENIDRLNLCNIKAVVKDATVKWEDSVEKADVVIADLPCSGLGILNKKPDIKYHASEEKCHELSELQKKILDNSKEYVKHGGKFCFSTCTLNYEENMGNVEHILSYGDYVLVDFEDRVPDNMKKYYKKGILEIIPDENNNFDGFFIALFRRK</sequence>
<dbReference type="InterPro" id="IPR035926">
    <property type="entry name" value="NusB-like_sf"/>
</dbReference>
<dbReference type="GO" id="GO:0006355">
    <property type="term" value="P:regulation of DNA-templated transcription"/>
    <property type="evidence" value="ECO:0007669"/>
    <property type="project" value="InterPro"/>
</dbReference>
<gene>
    <name evidence="15" type="primary">sun</name>
    <name evidence="15" type="ORF">BUTYVIB_00344</name>
</gene>
<evidence type="ECO:0000256" key="12">
    <source>
        <dbReference type="ARBA" id="ARBA00047283"/>
    </source>
</evidence>
<evidence type="ECO:0000259" key="14">
    <source>
        <dbReference type="PROSITE" id="PS51686"/>
    </source>
</evidence>
<evidence type="ECO:0000256" key="11">
    <source>
        <dbReference type="ARBA" id="ARBA00031088"/>
    </source>
</evidence>
<dbReference type="GO" id="GO:0008649">
    <property type="term" value="F:rRNA methyltransferase activity"/>
    <property type="evidence" value="ECO:0007669"/>
    <property type="project" value="InterPro"/>
</dbReference>
<keyword evidence="4" id="KW-0963">Cytoplasm</keyword>
<organism evidence="15 16">
    <name type="scientific">Eshraghiella crossota DSM 2876</name>
    <dbReference type="NCBI Taxonomy" id="511680"/>
    <lineage>
        <taxon>Bacteria</taxon>
        <taxon>Bacillati</taxon>
        <taxon>Bacillota</taxon>
        <taxon>Clostridia</taxon>
        <taxon>Lachnospirales</taxon>
        <taxon>Lachnospiraceae</taxon>
        <taxon>Eshraghiella</taxon>
    </lineage>
</organism>
<evidence type="ECO:0000256" key="1">
    <source>
        <dbReference type="ARBA" id="ARBA00002724"/>
    </source>
</evidence>
<dbReference type="NCBIfam" id="NF011494">
    <property type="entry name" value="PRK14902.1"/>
    <property type="match status" value="1"/>
</dbReference>
<dbReference type="PANTHER" id="PTHR22807:SF53">
    <property type="entry name" value="RIBOSOMAL RNA SMALL SUBUNIT METHYLTRANSFERASE B-RELATED"/>
    <property type="match status" value="1"/>
</dbReference>
<dbReference type="GO" id="GO:0005737">
    <property type="term" value="C:cytoplasm"/>
    <property type="evidence" value="ECO:0007669"/>
    <property type="project" value="UniProtKB-SubCell"/>
</dbReference>
<dbReference type="AlphaFoldDB" id="D4RWZ3"/>
<dbReference type="Proteomes" id="UP000006238">
    <property type="component" value="Unassembled WGS sequence"/>
</dbReference>
<feature type="binding site" evidence="13">
    <location>
        <position position="309"/>
    </location>
    <ligand>
        <name>S-adenosyl-L-methionine</name>
        <dbReference type="ChEBI" id="CHEBI:59789"/>
    </ligand>
</feature>
<evidence type="ECO:0000256" key="13">
    <source>
        <dbReference type="PROSITE-ProRule" id="PRU01023"/>
    </source>
</evidence>
<feature type="domain" description="SAM-dependent MTase RsmB/NOP-type" evidence="14">
    <location>
        <begin position="168"/>
        <end position="443"/>
    </location>
</feature>
<dbReference type="RefSeq" id="WP_005601091.1">
    <property type="nucleotide sequence ID" value="NZ_GG663519.1"/>
</dbReference>
<accession>D4RWZ3</accession>
<comment type="similarity">
    <text evidence="13">Belongs to the class I-like SAM-binding methyltransferase superfamily. RsmB/NOP family.</text>
</comment>
<evidence type="ECO:0000313" key="15">
    <source>
        <dbReference type="EMBL" id="EFF69433.1"/>
    </source>
</evidence>
<keyword evidence="7 13" id="KW-0808">Transferase</keyword>
<dbReference type="GO" id="GO:0003723">
    <property type="term" value="F:RNA binding"/>
    <property type="evidence" value="ECO:0007669"/>
    <property type="project" value="UniProtKB-UniRule"/>
</dbReference>
<evidence type="ECO:0000256" key="9">
    <source>
        <dbReference type="ARBA" id="ARBA00022884"/>
    </source>
</evidence>
<dbReference type="Gene3D" id="1.10.940.10">
    <property type="entry name" value="NusB-like"/>
    <property type="match status" value="1"/>
</dbReference>
<evidence type="ECO:0000256" key="6">
    <source>
        <dbReference type="ARBA" id="ARBA00022603"/>
    </source>
</evidence>
<dbReference type="Gene3D" id="3.40.50.150">
    <property type="entry name" value="Vaccinia Virus protein VP39"/>
    <property type="match status" value="1"/>
</dbReference>
<dbReference type="eggNOG" id="COG0144">
    <property type="taxonomic scope" value="Bacteria"/>
</dbReference>
<dbReference type="PROSITE" id="PS51686">
    <property type="entry name" value="SAM_MT_RSMB_NOP"/>
    <property type="match status" value="1"/>
</dbReference>
<dbReference type="InterPro" id="IPR023267">
    <property type="entry name" value="RCMT"/>
</dbReference>
<dbReference type="Pfam" id="PF22458">
    <property type="entry name" value="RsmF-B_ferredox"/>
    <property type="match status" value="1"/>
</dbReference>
<dbReference type="Pfam" id="PF01029">
    <property type="entry name" value="NusB"/>
    <property type="match status" value="1"/>
</dbReference>
<feature type="binding site" evidence="13">
    <location>
        <begin position="258"/>
        <end position="264"/>
    </location>
    <ligand>
        <name>S-adenosyl-L-methionine</name>
        <dbReference type="ChEBI" id="CHEBI:59789"/>
    </ligand>
</feature>
<dbReference type="InterPro" id="IPR029063">
    <property type="entry name" value="SAM-dependent_MTases_sf"/>
</dbReference>
<keyword evidence="9 13" id="KW-0694">RNA-binding</keyword>
<name>D4RWZ3_9FIRM</name>
<evidence type="ECO:0000256" key="8">
    <source>
        <dbReference type="ARBA" id="ARBA00022691"/>
    </source>
</evidence>
<keyword evidence="16" id="KW-1185">Reference proteome</keyword>
<evidence type="ECO:0000313" key="16">
    <source>
        <dbReference type="Proteomes" id="UP000006238"/>
    </source>
</evidence>
<dbReference type="PRINTS" id="PR02008">
    <property type="entry name" value="RCMTFAMILY"/>
</dbReference>
<feature type="active site" description="Nucleophile" evidence="13">
    <location>
        <position position="380"/>
    </location>
</feature>
<dbReference type="InterPro" id="IPR001678">
    <property type="entry name" value="MeTrfase_RsmB-F_NOP2_dom"/>
</dbReference>
<dbReference type="Pfam" id="PF01189">
    <property type="entry name" value="Methyltr_RsmB-F"/>
    <property type="match status" value="1"/>
</dbReference>
<comment type="function">
    <text evidence="1">Specifically methylates the cytosine at position 967 (m5C967) of 16S rRNA.</text>
</comment>
<feature type="binding site" evidence="13">
    <location>
        <position position="327"/>
    </location>
    <ligand>
        <name>S-adenosyl-L-methionine</name>
        <dbReference type="ChEBI" id="CHEBI:59789"/>
    </ligand>
</feature>
<keyword evidence="8 13" id="KW-0949">S-adenosyl-L-methionine</keyword>